<dbReference type="RefSeq" id="WP_201247212.1">
    <property type="nucleotide sequence ID" value="NZ_NHSF01000095.1"/>
</dbReference>
<dbReference type="InterPro" id="IPR018640">
    <property type="entry name" value="DUF2063"/>
</dbReference>
<keyword evidence="4" id="KW-1185">Reference proteome</keyword>
<evidence type="ECO:0000313" key="3">
    <source>
        <dbReference type="EMBL" id="MBK5932363.1"/>
    </source>
</evidence>
<reference evidence="3" key="1">
    <citation type="submission" date="2017-05" db="EMBL/GenBank/DDBJ databases">
        <authorList>
            <person name="Imhoff J.F."/>
            <person name="Rahn T."/>
            <person name="Kuenzel S."/>
            <person name="Neulinger S.C."/>
        </authorList>
    </citation>
    <scope>NUCLEOTIDE SEQUENCE</scope>
    <source>
        <strain evidence="3">DSM 4395</strain>
    </source>
</reference>
<dbReference type="InterPro" id="IPR054098">
    <property type="entry name" value="NGO1945-like_C"/>
</dbReference>
<evidence type="ECO:0000259" key="2">
    <source>
        <dbReference type="Pfam" id="PF22106"/>
    </source>
</evidence>
<feature type="domain" description="NGO1945-like C-terminal" evidence="2">
    <location>
        <begin position="171"/>
        <end position="267"/>
    </location>
</feature>
<sequence>MPETHSYSQADALVDSQADSLAQAQAAPEFMQIQQAFTAHLRDPDQQPPPAGIEDRRLRIYRELIFNNVASLLEQGFPVLYQCLGRERWQALIRGFLIAHRAETPLFPELGQELLAYLSTAGALRPEDPPFVRELAHYEWVETALIFSDAEAGPALADPNGDLLDGVPVISPLAWNLSYRFPVHRISAAFQPHAPDPEPTHLVVYRTRQERVAFLKINVVTQRLLVLLREHSHRSGRDLLNSIALELQHPRPAQLIEAGRSLLDDLRERQILLGTRRL</sequence>
<protein>
    <submittedName>
        <fullName evidence="3">DUF2063 domain-containing protein</fullName>
    </submittedName>
</protein>
<dbReference type="Pfam" id="PF09836">
    <property type="entry name" value="DUF2063"/>
    <property type="match status" value="1"/>
</dbReference>
<dbReference type="AlphaFoldDB" id="A0AAJ0UJN5"/>
<reference evidence="3" key="2">
    <citation type="journal article" date="2020" name="Microorganisms">
        <title>Osmotic Adaptation and Compatible Solute Biosynthesis of Phototrophic Bacteria as Revealed from Genome Analyses.</title>
        <authorList>
            <person name="Imhoff J.F."/>
            <person name="Rahn T."/>
            <person name="Kunzel S."/>
            <person name="Keller A."/>
            <person name="Neulinger S.C."/>
        </authorList>
    </citation>
    <scope>NUCLEOTIDE SEQUENCE</scope>
    <source>
        <strain evidence="3">DSM 4395</strain>
    </source>
</reference>
<dbReference type="Gene3D" id="3.90.930.50">
    <property type="match status" value="1"/>
</dbReference>
<organism evidence="3 4">
    <name type="scientific">Halochromatium salexigens</name>
    <name type="common">Chromatium salexigens</name>
    <dbReference type="NCBI Taxonomy" id="49447"/>
    <lineage>
        <taxon>Bacteria</taxon>
        <taxon>Pseudomonadati</taxon>
        <taxon>Pseudomonadota</taxon>
        <taxon>Gammaproteobacteria</taxon>
        <taxon>Chromatiales</taxon>
        <taxon>Chromatiaceae</taxon>
        <taxon>Halochromatium</taxon>
    </lineage>
</organism>
<comment type="caution">
    <text evidence="3">The sequence shown here is derived from an EMBL/GenBank/DDBJ whole genome shotgun (WGS) entry which is preliminary data.</text>
</comment>
<gene>
    <name evidence="3" type="ORF">CCR82_17970</name>
</gene>
<name>A0AAJ0UJN5_HALSE</name>
<dbReference type="Pfam" id="PF22106">
    <property type="entry name" value="NGO1945_C"/>
    <property type="match status" value="1"/>
</dbReference>
<accession>A0AAJ0UJN5</accession>
<proteinExistence type="predicted"/>
<dbReference type="InterPro" id="IPR044922">
    <property type="entry name" value="DUF2063_N_sf"/>
</dbReference>
<dbReference type="Gene3D" id="1.10.150.690">
    <property type="entry name" value="DUF2063"/>
    <property type="match status" value="1"/>
</dbReference>
<dbReference type="EMBL" id="NHSF01000095">
    <property type="protein sequence ID" value="MBK5932363.1"/>
    <property type="molecule type" value="Genomic_DNA"/>
</dbReference>
<feature type="domain" description="Putative DNA-binding" evidence="1">
    <location>
        <begin position="32"/>
        <end position="118"/>
    </location>
</feature>
<evidence type="ECO:0000313" key="4">
    <source>
        <dbReference type="Proteomes" id="UP001296967"/>
    </source>
</evidence>
<evidence type="ECO:0000259" key="1">
    <source>
        <dbReference type="Pfam" id="PF09836"/>
    </source>
</evidence>
<dbReference type="Proteomes" id="UP001296967">
    <property type="component" value="Unassembled WGS sequence"/>
</dbReference>